<dbReference type="InterPro" id="IPR021150">
    <property type="entry name" value="Ubiq_cyt_c_chap"/>
</dbReference>
<feature type="domain" description="DUF3944" evidence="3">
    <location>
        <begin position="3"/>
        <end position="37"/>
    </location>
</feature>
<evidence type="ECO:0000259" key="3">
    <source>
        <dbReference type="Pfam" id="PF13099"/>
    </source>
</evidence>
<protein>
    <submittedName>
        <fullName evidence="4">DUF3944 domain-containing protein</fullName>
    </submittedName>
</protein>
<evidence type="ECO:0000259" key="2">
    <source>
        <dbReference type="Pfam" id="PF03981"/>
    </source>
</evidence>
<sequence length="253" mass="28435">MAYRYDPALDFLGELSSEELNELVYILTHDKDGEKRYTEMLTVSDAYKRYYPEHSMYWEDIAAELQLFGGNTFVNIIRLGKGVEYKEILCDVCDKMKVNYHKDSTIERIEENLLMKILKDALEHMSSEEVCNLGRELGIDNVSSLNAQTMTAIFQAVFKAGGFKSYQLTLIIVNAILKAITGRGLALATNATLTRTMSILTGPIGWAITAIWTAIDIAGAAYRVTIPAVIQVAYLRKLSENRKAIKLANNINF</sequence>
<dbReference type="InterPro" id="IPR025217">
    <property type="entry name" value="DUF3944"/>
</dbReference>
<organism evidence="4 5">
    <name type="scientific">Haemophilus sputorum</name>
    <dbReference type="NCBI Taxonomy" id="1078480"/>
    <lineage>
        <taxon>Bacteria</taxon>
        <taxon>Pseudomonadati</taxon>
        <taxon>Pseudomonadota</taxon>
        <taxon>Gammaproteobacteria</taxon>
        <taxon>Pasteurellales</taxon>
        <taxon>Pasteurellaceae</taxon>
        <taxon>Haemophilus</taxon>
    </lineage>
</organism>
<dbReference type="Pfam" id="PF03981">
    <property type="entry name" value="Ubiq_cyt_C_chap"/>
    <property type="match status" value="1"/>
</dbReference>
<comment type="caution">
    <text evidence="4">The sequence shown here is derived from an EMBL/GenBank/DDBJ whole genome shotgun (WGS) entry which is preliminary data.</text>
</comment>
<dbReference type="Pfam" id="PF13099">
    <property type="entry name" value="DUF3944"/>
    <property type="match status" value="1"/>
</dbReference>
<name>A0A369YF85_9PAST</name>
<dbReference type="Proteomes" id="UP000253872">
    <property type="component" value="Unassembled WGS sequence"/>
</dbReference>
<accession>A0A369YF85</accession>
<dbReference type="EMBL" id="QEPN01000008">
    <property type="protein sequence ID" value="RDE70333.1"/>
    <property type="molecule type" value="Genomic_DNA"/>
</dbReference>
<gene>
    <name evidence="4" type="ORF">DPV93_09205</name>
</gene>
<evidence type="ECO:0000313" key="4">
    <source>
        <dbReference type="EMBL" id="RDE70333.1"/>
    </source>
</evidence>
<feature type="domain" description="Ubiquinol-cytochrome c chaperone" evidence="2">
    <location>
        <begin position="54"/>
        <end position="227"/>
    </location>
</feature>
<proteinExistence type="inferred from homology"/>
<dbReference type="RefSeq" id="WP_111403845.1">
    <property type="nucleotide sequence ID" value="NZ_QEPN01000008.1"/>
</dbReference>
<evidence type="ECO:0000256" key="1">
    <source>
        <dbReference type="ARBA" id="ARBA00006436"/>
    </source>
</evidence>
<comment type="similarity">
    <text evidence="1">Belongs to the UPF0174 family.</text>
</comment>
<reference evidence="4 5" key="1">
    <citation type="submission" date="2018-05" db="EMBL/GenBank/DDBJ databases">
        <title>Draft Genome Sequences for a Diverse set of 7 Haemophilus Species.</title>
        <authorList>
            <person name="Nichols M."/>
            <person name="Topaz N."/>
            <person name="Wang X."/>
            <person name="Wang X."/>
            <person name="Boxrud D."/>
        </authorList>
    </citation>
    <scope>NUCLEOTIDE SEQUENCE [LARGE SCALE GENOMIC DNA]</scope>
    <source>
        <strain evidence="4 5">C2002001239</strain>
    </source>
</reference>
<dbReference type="AlphaFoldDB" id="A0A369YF85"/>
<evidence type="ECO:0000313" key="5">
    <source>
        <dbReference type="Proteomes" id="UP000253872"/>
    </source>
</evidence>